<organism evidence="2 3">
    <name type="scientific">Kribbella caucasensis</name>
    <dbReference type="NCBI Taxonomy" id="2512215"/>
    <lineage>
        <taxon>Bacteria</taxon>
        <taxon>Bacillati</taxon>
        <taxon>Actinomycetota</taxon>
        <taxon>Actinomycetes</taxon>
        <taxon>Propionibacteriales</taxon>
        <taxon>Kribbellaceae</taxon>
        <taxon>Kribbella</taxon>
    </lineage>
</organism>
<keyword evidence="1" id="KW-0812">Transmembrane</keyword>
<dbReference type="PANTHER" id="PTHR42305:SF1">
    <property type="entry name" value="MEMBRANE PROTEIN RV1733C-RELATED"/>
    <property type="match status" value="1"/>
</dbReference>
<dbReference type="Proteomes" id="UP000295388">
    <property type="component" value="Unassembled WGS sequence"/>
</dbReference>
<keyword evidence="3" id="KW-1185">Reference proteome</keyword>
<evidence type="ECO:0000313" key="2">
    <source>
        <dbReference type="EMBL" id="TDO29651.1"/>
    </source>
</evidence>
<dbReference type="AlphaFoldDB" id="A0A4R6J4D9"/>
<keyword evidence="1" id="KW-0472">Membrane</keyword>
<evidence type="ECO:0000256" key="1">
    <source>
        <dbReference type="SAM" id="Phobius"/>
    </source>
</evidence>
<name>A0A4R6J4D9_9ACTN</name>
<feature type="transmembrane region" description="Helical" evidence="1">
    <location>
        <begin position="152"/>
        <end position="176"/>
    </location>
</feature>
<dbReference type="OrthoDB" id="3637369at2"/>
<dbReference type="InterPro" id="IPR039708">
    <property type="entry name" value="MT1774/Rv1733c-like"/>
</dbReference>
<dbReference type="PANTHER" id="PTHR42305">
    <property type="entry name" value="MEMBRANE PROTEIN RV1733C-RELATED"/>
    <property type="match status" value="1"/>
</dbReference>
<protein>
    <submittedName>
        <fullName evidence="2">Uncharacterized protein</fullName>
    </submittedName>
</protein>
<accession>A0A4R6J4D9</accession>
<sequence>MSSGECGKRELWLVMRARGLGFSRNPLRRRVDRIESVVLLVAVLVGLLVIPAAIVLGFAVRDEIEQSAAERRAALTETPARTLTDSEALVGVVPGQVMSQVRVSWTDTTGAAHEGLTYVMLGTKQGAEVTIWLDRSGAIAPTPRPPGDGAPVGAAVGFTAGTFGLLLVSGLTRLSVASLDRRRARDLETEWEQTDDRWRHHQN</sequence>
<dbReference type="RefSeq" id="WP_133805889.1">
    <property type="nucleotide sequence ID" value="NZ_SNWQ01000046.1"/>
</dbReference>
<gene>
    <name evidence="2" type="ORF">EV643_14615</name>
</gene>
<keyword evidence="1" id="KW-1133">Transmembrane helix</keyword>
<feature type="transmembrane region" description="Helical" evidence="1">
    <location>
        <begin position="37"/>
        <end position="60"/>
    </location>
</feature>
<dbReference type="EMBL" id="SNWQ01000046">
    <property type="protein sequence ID" value="TDO29651.1"/>
    <property type="molecule type" value="Genomic_DNA"/>
</dbReference>
<comment type="caution">
    <text evidence="2">The sequence shown here is derived from an EMBL/GenBank/DDBJ whole genome shotgun (WGS) entry which is preliminary data.</text>
</comment>
<reference evidence="2 3" key="1">
    <citation type="submission" date="2019-03" db="EMBL/GenBank/DDBJ databases">
        <title>Genomic Encyclopedia of Type Strains, Phase III (KMG-III): the genomes of soil and plant-associated and newly described type strains.</title>
        <authorList>
            <person name="Whitman W."/>
        </authorList>
    </citation>
    <scope>NUCLEOTIDE SEQUENCE [LARGE SCALE GENOMIC DNA]</scope>
    <source>
        <strain evidence="2 3">VKM Ac-2527</strain>
    </source>
</reference>
<evidence type="ECO:0000313" key="3">
    <source>
        <dbReference type="Proteomes" id="UP000295388"/>
    </source>
</evidence>
<proteinExistence type="predicted"/>